<evidence type="ECO:0000259" key="4">
    <source>
        <dbReference type="Pfam" id="PF00082"/>
    </source>
</evidence>
<dbReference type="OrthoDB" id="206201at2759"/>
<evidence type="ECO:0000256" key="1">
    <source>
        <dbReference type="ARBA" id="ARBA00022670"/>
    </source>
</evidence>
<dbReference type="Gene3D" id="3.40.50.200">
    <property type="entry name" value="Peptidase S8/S53 domain"/>
    <property type="match status" value="1"/>
</dbReference>
<keyword evidence="1" id="KW-0645">Protease</keyword>
<keyword evidence="3" id="KW-0720">Serine protease</keyword>
<reference evidence="5" key="2">
    <citation type="submission" date="2020-11" db="EMBL/GenBank/DDBJ databases">
        <title>Whole genome sequencing of Colletotrichum sp.</title>
        <authorList>
            <person name="Li H."/>
        </authorList>
    </citation>
    <scope>NUCLEOTIDE SEQUENCE</scope>
    <source>
        <strain evidence="5">CkLH20</strain>
    </source>
</reference>
<reference evidence="5" key="1">
    <citation type="submission" date="2020-03" db="EMBL/GenBank/DDBJ databases">
        <authorList>
            <person name="He L."/>
        </authorList>
    </citation>
    <scope>NUCLEOTIDE SEQUENCE</scope>
    <source>
        <strain evidence="5">CkLH20</strain>
    </source>
</reference>
<dbReference type="InterPro" id="IPR023828">
    <property type="entry name" value="Peptidase_S8_Ser-AS"/>
</dbReference>
<proteinExistence type="predicted"/>
<evidence type="ECO:0000313" key="5">
    <source>
        <dbReference type="EMBL" id="KAF9879164.1"/>
    </source>
</evidence>
<dbReference type="InterPro" id="IPR036852">
    <property type="entry name" value="Peptidase_S8/S53_dom_sf"/>
</dbReference>
<dbReference type="AlphaFoldDB" id="A0A9P6LKA2"/>
<dbReference type="GO" id="GO:0006508">
    <property type="term" value="P:proteolysis"/>
    <property type="evidence" value="ECO:0007669"/>
    <property type="project" value="UniProtKB-KW"/>
</dbReference>
<protein>
    <recommendedName>
        <fullName evidence="4">Peptidase S8/S53 domain-containing protein</fullName>
    </recommendedName>
</protein>
<evidence type="ECO:0000256" key="3">
    <source>
        <dbReference type="ARBA" id="ARBA00022825"/>
    </source>
</evidence>
<dbReference type="EMBL" id="JAATWM020000008">
    <property type="protein sequence ID" value="KAF9879164.1"/>
    <property type="molecule type" value="Genomic_DNA"/>
</dbReference>
<dbReference type="SUPFAM" id="SSF52743">
    <property type="entry name" value="Subtilisin-like"/>
    <property type="match status" value="1"/>
</dbReference>
<organism evidence="5 6">
    <name type="scientific">Colletotrichum karsti</name>
    <dbReference type="NCBI Taxonomy" id="1095194"/>
    <lineage>
        <taxon>Eukaryota</taxon>
        <taxon>Fungi</taxon>
        <taxon>Dikarya</taxon>
        <taxon>Ascomycota</taxon>
        <taxon>Pezizomycotina</taxon>
        <taxon>Sordariomycetes</taxon>
        <taxon>Hypocreomycetidae</taxon>
        <taxon>Glomerellales</taxon>
        <taxon>Glomerellaceae</taxon>
        <taxon>Colletotrichum</taxon>
        <taxon>Colletotrichum boninense species complex</taxon>
    </lineage>
</organism>
<dbReference type="Pfam" id="PF00082">
    <property type="entry name" value="Peptidase_S8"/>
    <property type="match status" value="1"/>
</dbReference>
<name>A0A9P6LKA2_9PEZI</name>
<accession>A0A9P6LKA2</accession>
<evidence type="ECO:0000256" key="2">
    <source>
        <dbReference type="ARBA" id="ARBA00022801"/>
    </source>
</evidence>
<feature type="domain" description="Peptidase S8/S53" evidence="4">
    <location>
        <begin position="233"/>
        <end position="370"/>
    </location>
</feature>
<dbReference type="CDD" id="cd00306">
    <property type="entry name" value="Peptidases_S8_S53"/>
    <property type="match status" value="1"/>
</dbReference>
<dbReference type="GeneID" id="62159190"/>
<dbReference type="Proteomes" id="UP000781932">
    <property type="component" value="Unassembled WGS sequence"/>
</dbReference>
<sequence>MQRVVTAAAGMLKENKDNASKAARMIMDALLWEGINKLSRSDRDIILAKEHLISCLFASGDFSRAEDFSREVVAARKATKPTDPLLIRDAQQKLVHTLLEIAMQHKEGNNLEDATRVNNEALDLALRNMDIQENTKVSDDALDVLHFCDELLEYESSLPTERTRLLEIKIRALQKAGSDQSVDDLRELTLERLRLTGLYVLELKDKRRGNEVYSNVQSSIEAFRTAVPYEKDAACNFGNTRANVSLPARMDGVFKIFACDHKGNASTMNPQPLSSNRDYGFSILGCEIESTWPMKLREESEKTGLKIVEKPKPGGLWTTMSGTSFATPIAAALVAITYQFHDENTVRMDFQPGVEMKRPETVKAVLLRMSLLPGINGYNTLMPTVGRQNHFKFQPGRGKPMLSFFADKLSDITWDDL</sequence>
<dbReference type="RefSeq" id="XP_038748625.1">
    <property type="nucleotide sequence ID" value="XM_038886116.1"/>
</dbReference>
<dbReference type="PROSITE" id="PS00138">
    <property type="entry name" value="SUBTILASE_SER"/>
    <property type="match status" value="1"/>
</dbReference>
<evidence type="ECO:0000313" key="6">
    <source>
        <dbReference type="Proteomes" id="UP000781932"/>
    </source>
</evidence>
<keyword evidence="6" id="KW-1185">Reference proteome</keyword>
<dbReference type="InterPro" id="IPR000209">
    <property type="entry name" value="Peptidase_S8/S53_dom"/>
</dbReference>
<comment type="caution">
    <text evidence="5">The sequence shown here is derived from an EMBL/GenBank/DDBJ whole genome shotgun (WGS) entry which is preliminary data.</text>
</comment>
<gene>
    <name evidence="5" type="ORF">CkaCkLH20_03397</name>
</gene>
<keyword evidence="2" id="KW-0378">Hydrolase</keyword>
<dbReference type="GO" id="GO:0004252">
    <property type="term" value="F:serine-type endopeptidase activity"/>
    <property type="evidence" value="ECO:0007669"/>
    <property type="project" value="InterPro"/>
</dbReference>